<sequence>MEAMKSFFFYKPFLYLLLFLFAEKVLLIPAVRERFTVASGVDFDVHAIEGEEELSRKDQKQIWVFGTSRSVPFGRTPSVRDIQETPGLNQEQREQLERHRIYSFSLSASIPVVFLHHYLYLREKGYRPDLVWIEVSSFAFNENYSLRRSYIGEVSPDAFIMRHLDRYPPRFLKEWLTARLFVGSIFPPTVQDDSTRFMNKAFNPLAVTRTSMYRPVARTLRLEKDRSAEEFPDLSSDSNYRALLQRVYGEWLFSDYTADAMALDSLDYLIAELEKDGIPFVLWTPPVHQNFTRIEQESGVERPFTSIVNRLRKGDRRYVRISTDSMQCRLFTDESHLADVCYTELAAILIDSSK</sequence>
<dbReference type="InterPro" id="IPR011468">
    <property type="entry name" value="DUF1574"/>
</dbReference>
<keyword evidence="2" id="KW-1185">Reference proteome</keyword>
<dbReference type="HOGENOM" id="CLU_764608_0_0_12"/>
<reference evidence="1 2" key="1">
    <citation type="submission" date="2011-10" db="EMBL/GenBank/DDBJ databases">
        <title>The Improved High-Quality Draft genome of Leptonema illini DSM 21528.</title>
        <authorList>
            <consortium name="US DOE Joint Genome Institute (JGI-PGF)"/>
            <person name="Lucas S."/>
            <person name="Copeland A."/>
            <person name="Lapidus A."/>
            <person name="Glavina del Rio T."/>
            <person name="Dalin E."/>
            <person name="Tice H."/>
            <person name="Bruce D."/>
            <person name="Goodwin L."/>
            <person name="Pitluck S."/>
            <person name="Peters L."/>
            <person name="Mikhailova N."/>
            <person name="Held B."/>
            <person name="Kyrpides N."/>
            <person name="Mavromatis K."/>
            <person name="Ivanova N."/>
            <person name="Markowitz V."/>
            <person name="Cheng J.-F."/>
            <person name="Hugenholtz P."/>
            <person name="Woyke T."/>
            <person name="Wu D."/>
            <person name="Gronow S."/>
            <person name="Wellnitz S."/>
            <person name="Brambilla E.-M."/>
            <person name="Klenk H.-P."/>
            <person name="Eisen J.A."/>
        </authorList>
    </citation>
    <scope>NUCLEOTIDE SEQUENCE [LARGE SCALE GENOMIC DNA]</scope>
    <source>
        <strain evidence="1 2">DSM 21528</strain>
    </source>
</reference>
<gene>
    <name evidence="1" type="ORF">Lepil_2880</name>
</gene>
<dbReference type="EMBL" id="JH597773">
    <property type="protein sequence ID" value="EHQ07549.1"/>
    <property type="molecule type" value="Genomic_DNA"/>
</dbReference>
<evidence type="ECO:0008006" key="3">
    <source>
        <dbReference type="Google" id="ProtNLM"/>
    </source>
</evidence>
<name>H2CD73_9LEPT</name>
<accession>H2CD73</accession>
<dbReference type="AlphaFoldDB" id="H2CD73"/>
<proteinExistence type="predicted"/>
<evidence type="ECO:0000313" key="1">
    <source>
        <dbReference type="EMBL" id="EHQ07549.1"/>
    </source>
</evidence>
<dbReference type="Proteomes" id="UP000005737">
    <property type="component" value="Unassembled WGS sequence"/>
</dbReference>
<organism evidence="1 2">
    <name type="scientific">Leptonema illini DSM 21528</name>
    <dbReference type="NCBI Taxonomy" id="929563"/>
    <lineage>
        <taxon>Bacteria</taxon>
        <taxon>Pseudomonadati</taxon>
        <taxon>Spirochaetota</taxon>
        <taxon>Spirochaetia</taxon>
        <taxon>Leptospirales</taxon>
        <taxon>Leptospiraceae</taxon>
        <taxon>Leptonema</taxon>
    </lineage>
</organism>
<dbReference type="STRING" id="183.GCA_002009735_00444"/>
<dbReference type="Pfam" id="PF07611">
    <property type="entry name" value="DUF1574"/>
    <property type="match status" value="1"/>
</dbReference>
<protein>
    <recommendedName>
        <fullName evidence="3">DUF1574 domain-containing protein</fullName>
    </recommendedName>
</protein>
<evidence type="ECO:0000313" key="2">
    <source>
        <dbReference type="Proteomes" id="UP000005737"/>
    </source>
</evidence>